<name>A0ABP0C0Y8_9PEZI</name>
<accession>A0ABP0C0Y8</accession>
<evidence type="ECO:0000313" key="1">
    <source>
        <dbReference type="EMBL" id="CAK7225655.1"/>
    </source>
</evidence>
<organism evidence="1 2">
    <name type="scientific">Sporothrix eucalyptigena</name>
    <dbReference type="NCBI Taxonomy" id="1812306"/>
    <lineage>
        <taxon>Eukaryota</taxon>
        <taxon>Fungi</taxon>
        <taxon>Dikarya</taxon>
        <taxon>Ascomycota</taxon>
        <taxon>Pezizomycotina</taxon>
        <taxon>Sordariomycetes</taxon>
        <taxon>Sordariomycetidae</taxon>
        <taxon>Ophiostomatales</taxon>
        <taxon>Ophiostomataceae</taxon>
        <taxon>Sporothrix</taxon>
    </lineage>
</organism>
<dbReference type="EMBL" id="CAWUHD010000061">
    <property type="protein sequence ID" value="CAK7225655.1"/>
    <property type="molecule type" value="Genomic_DNA"/>
</dbReference>
<comment type="caution">
    <text evidence="1">The sequence shown here is derived from an EMBL/GenBank/DDBJ whole genome shotgun (WGS) entry which is preliminary data.</text>
</comment>
<dbReference type="Proteomes" id="UP001642482">
    <property type="component" value="Unassembled WGS sequence"/>
</dbReference>
<keyword evidence="2" id="KW-1185">Reference proteome</keyword>
<evidence type="ECO:0000313" key="2">
    <source>
        <dbReference type="Proteomes" id="UP001642482"/>
    </source>
</evidence>
<reference evidence="1 2" key="1">
    <citation type="submission" date="2024-01" db="EMBL/GenBank/DDBJ databases">
        <authorList>
            <person name="Allen C."/>
            <person name="Tagirdzhanova G."/>
        </authorList>
    </citation>
    <scope>NUCLEOTIDE SEQUENCE [LARGE SCALE GENOMIC DNA]</scope>
</reference>
<gene>
    <name evidence="1" type="ORF">SEUCBS140593_005978</name>
</gene>
<protein>
    <submittedName>
        <fullName evidence="1">Uncharacterized protein</fullName>
    </submittedName>
</protein>
<proteinExistence type="predicted"/>
<sequence>MPILVPSFRACEGPAIFLEKYRPPNYVPSFVDTELGLQIVAPDTPYVARAGRSNLYFIDTRYDEKTAQHIKEQIELALVPDADTHTYIDDITATAYKRNGDTNKVLVQFDPVYARIFFAPTMNKHNPMLKLPEGGPDDGHFVRYNQNGIPKTMEEIEAEANMCCYPSQDTEKE</sequence>